<evidence type="ECO:0008006" key="4">
    <source>
        <dbReference type="Google" id="ProtNLM"/>
    </source>
</evidence>
<dbReference type="Proteomes" id="UP000652013">
    <property type="component" value="Unassembled WGS sequence"/>
</dbReference>
<accession>A0A8J3Y796</accession>
<dbReference type="SUPFAM" id="SSF52833">
    <property type="entry name" value="Thioredoxin-like"/>
    <property type="match status" value="1"/>
</dbReference>
<gene>
    <name evidence="2" type="ORF">Sya03_21770</name>
</gene>
<dbReference type="PANTHER" id="PTHR36417:SF2">
    <property type="entry name" value="SELENOPROTEIN DOMAIN PROTEIN (AFU_ORTHOLOGUE AFUA_1G05220)"/>
    <property type="match status" value="1"/>
</dbReference>
<dbReference type="RefSeq" id="WP_203938122.1">
    <property type="nucleotide sequence ID" value="NZ_BAAAGJ010000005.1"/>
</dbReference>
<dbReference type="Gene3D" id="3.40.30.10">
    <property type="entry name" value="Glutaredoxin"/>
    <property type="match status" value="1"/>
</dbReference>
<dbReference type="InterPro" id="IPR036249">
    <property type="entry name" value="Thioredoxin-like_sf"/>
</dbReference>
<dbReference type="PANTHER" id="PTHR36417">
    <property type="entry name" value="SELENOPROTEIN DOMAIN PROTEIN (AFU_ORTHOLOGUE AFUA_1G05220)"/>
    <property type="match status" value="1"/>
</dbReference>
<dbReference type="NCBIfam" id="TIGR02174">
    <property type="entry name" value="CXXU_selWTH"/>
    <property type="match status" value="1"/>
</dbReference>
<name>A0A8J3Y796_9ACTN</name>
<dbReference type="EMBL" id="BOOY01000016">
    <property type="protein sequence ID" value="GIJ02825.1"/>
    <property type="molecule type" value="Genomic_DNA"/>
</dbReference>
<dbReference type="Pfam" id="PF10262">
    <property type="entry name" value="Rdx"/>
    <property type="match status" value="1"/>
</dbReference>
<organism evidence="2 3">
    <name type="scientific">Spirilliplanes yamanashiensis</name>
    <dbReference type="NCBI Taxonomy" id="42233"/>
    <lineage>
        <taxon>Bacteria</taxon>
        <taxon>Bacillati</taxon>
        <taxon>Actinomycetota</taxon>
        <taxon>Actinomycetes</taxon>
        <taxon>Micromonosporales</taxon>
        <taxon>Micromonosporaceae</taxon>
        <taxon>Spirilliplanes</taxon>
    </lineage>
</organism>
<proteinExistence type="predicted"/>
<keyword evidence="1" id="KW-0676">Redox-active center</keyword>
<sequence>MPGPRLEIEYCTQCRWLLRAAWTAQELLTTFTTTLGEVALVPGTGGVFEIRLDGEPIWSRKAQGFPELPELKRLVRDRIAPDLDLGHSDRRH</sequence>
<dbReference type="InterPro" id="IPR011893">
    <property type="entry name" value="Selenoprotein_Rdx-typ"/>
</dbReference>
<comment type="caution">
    <text evidence="2">The sequence shown here is derived from an EMBL/GenBank/DDBJ whole genome shotgun (WGS) entry which is preliminary data.</text>
</comment>
<protein>
    <recommendedName>
        <fullName evidence="4">Selenoprotein W-related protein</fullName>
    </recommendedName>
</protein>
<keyword evidence="3" id="KW-1185">Reference proteome</keyword>
<reference evidence="2" key="1">
    <citation type="submission" date="2021-01" db="EMBL/GenBank/DDBJ databases">
        <title>Whole genome shotgun sequence of Spirilliplanes yamanashiensis NBRC 15828.</title>
        <authorList>
            <person name="Komaki H."/>
            <person name="Tamura T."/>
        </authorList>
    </citation>
    <scope>NUCLEOTIDE SEQUENCE</scope>
    <source>
        <strain evidence="2">NBRC 15828</strain>
    </source>
</reference>
<evidence type="ECO:0000313" key="3">
    <source>
        <dbReference type="Proteomes" id="UP000652013"/>
    </source>
</evidence>
<evidence type="ECO:0000256" key="1">
    <source>
        <dbReference type="ARBA" id="ARBA00023284"/>
    </source>
</evidence>
<evidence type="ECO:0000313" key="2">
    <source>
        <dbReference type="EMBL" id="GIJ02825.1"/>
    </source>
</evidence>
<dbReference type="AlphaFoldDB" id="A0A8J3Y796"/>